<evidence type="ECO:0000313" key="1">
    <source>
        <dbReference type="EMBL" id="OLQ93558.1"/>
    </source>
</evidence>
<dbReference type="EMBL" id="MJMJ01000001">
    <property type="protein sequence ID" value="OLQ93558.1"/>
    <property type="molecule type" value="Genomic_DNA"/>
</dbReference>
<sequence length="109" mass="13113">MSYKNHVGYREYQKEMLVNCLEKYNEIECVDESTYELMYYFLERIIDIAFGVRIKKKTYGQSQVHKYIFQLDNTKWVKKVGSELYTCTCDGEVLNKYCFIDDSLLKQIK</sequence>
<dbReference type="Proteomes" id="UP000186313">
    <property type="component" value="Unassembled WGS sequence"/>
</dbReference>
<comment type="caution">
    <text evidence="1">The sequence shown here is derived from an EMBL/GenBank/DDBJ whole genome shotgun (WGS) entry which is preliminary data.</text>
</comment>
<organism evidence="1 2">
    <name type="scientific">Vibrio panuliri</name>
    <dbReference type="NCBI Taxonomy" id="1381081"/>
    <lineage>
        <taxon>Bacteria</taxon>
        <taxon>Pseudomonadati</taxon>
        <taxon>Pseudomonadota</taxon>
        <taxon>Gammaproteobacteria</taxon>
        <taxon>Vibrionales</taxon>
        <taxon>Vibrionaceae</taxon>
        <taxon>Vibrio</taxon>
    </lineage>
</organism>
<protein>
    <submittedName>
        <fullName evidence="1">Uncharacterized protein</fullName>
    </submittedName>
</protein>
<evidence type="ECO:0000313" key="2">
    <source>
        <dbReference type="Proteomes" id="UP000186313"/>
    </source>
</evidence>
<reference evidence="1 2" key="1">
    <citation type="submission" date="2016-09" db="EMBL/GenBank/DDBJ databases">
        <title>Genomic Taxonomy of the Vibrionaceae.</title>
        <authorList>
            <person name="Gonzalez-Castillo A."/>
            <person name="Gomez-Gil B."/>
            <person name="Enciso-Ibarra K."/>
        </authorList>
    </citation>
    <scope>NUCLEOTIDE SEQUENCE [LARGE SCALE GENOMIC DNA]</scope>
    <source>
        <strain evidence="1 2">CAIM 703</strain>
    </source>
</reference>
<accession>A0A1Q9HRR0</accession>
<dbReference type="RefSeq" id="WP_025630284.1">
    <property type="nucleotide sequence ID" value="NZ_MJMJ01000001.1"/>
</dbReference>
<name>A0A1Q9HRR0_9VIBR</name>
<gene>
    <name evidence="1" type="ORF">BIY22_03435</name>
</gene>
<proteinExistence type="predicted"/>
<dbReference type="STRING" id="1381081.BIY22_03435"/>
<dbReference type="AlphaFoldDB" id="A0A1Q9HRR0"/>